<sequence length="208" mass="23742">MAKTHEVLVLPASGTEIAPVHQYNEDQKAKMKALLEHAHTLVLPESDSYREWELRWLNKSDTIPRYMRAAKWDLEDAKKRIRGTLQWRREFKPDLIPPEEVLSYFQYVLELIPKEQLDAAFGGDFEYEFEPVSYWEQIVSACGIAPDGTRLNAKDALPEKAEEADEKANGRPSHAPSVIDHSKTDEIMARNPHEFDILPEATSISVAA</sequence>
<accession>A0A4S4KT86</accession>
<feature type="domain" description="CRAL/TRIO N-terminal" evidence="2">
    <location>
        <begin position="36"/>
        <end position="82"/>
    </location>
</feature>
<feature type="compositionally biased region" description="Basic and acidic residues" evidence="1">
    <location>
        <begin position="155"/>
        <end position="169"/>
    </location>
</feature>
<evidence type="ECO:0000256" key="1">
    <source>
        <dbReference type="SAM" id="MobiDB-lite"/>
    </source>
</evidence>
<comment type="caution">
    <text evidence="3">The sequence shown here is derived from an EMBL/GenBank/DDBJ whole genome shotgun (WGS) entry which is preliminary data.</text>
</comment>
<dbReference type="Proteomes" id="UP000309038">
    <property type="component" value="Unassembled WGS sequence"/>
</dbReference>
<organism evidence="3 4">
    <name type="scientific">Hermanssonia centrifuga</name>
    <dbReference type="NCBI Taxonomy" id="98765"/>
    <lineage>
        <taxon>Eukaryota</taxon>
        <taxon>Fungi</taxon>
        <taxon>Dikarya</taxon>
        <taxon>Basidiomycota</taxon>
        <taxon>Agaricomycotina</taxon>
        <taxon>Agaricomycetes</taxon>
        <taxon>Polyporales</taxon>
        <taxon>Meruliaceae</taxon>
        <taxon>Hermanssonia</taxon>
    </lineage>
</organism>
<dbReference type="InterPro" id="IPR036273">
    <property type="entry name" value="CRAL/TRIO_N_dom_sf"/>
</dbReference>
<dbReference type="SUPFAM" id="SSF46938">
    <property type="entry name" value="CRAL/TRIO N-terminal domain"/>
    <property type="match status" value="1"/>
</dbReference>
<gene>
    <name evidence="3" type="ORF">EW026_g1463</name>
</gene>
<dbReference type="GO" id="GO:0008526">
    <property type="term" value="F:phosphatidylinositol transfer activity"/>
    <property type="evidence" value="ECO:0007669"/>
    <property type="project" value="TreeGrafter"/>
</dbReference>
<proteinExistence type="predicted"/>
<evidence type="ECO:0000313" key="4">
    <source>
        <dbReference type="Proteomes" id="UP000309038"/>
    </source>
</evidence>
<dbReference type="EMBL" id="SGPJ01000029">
    <property type="protein sequence ID" value="THH01228.1"/>
    <property type="molecule type" value="Genomic_DNA"/>
</dbReference>
<dbReference type="PANTHER" id="PTHR45824">
    <property type="entry name" value="GH16843P"/>
    <property type="match status" value="1"/>
</dbReference>
<feature type="region of interest" description="Disordered" evidence="1">
    <location>
        <begin position="155"/>
        <end position="183"/>
    </location>
</feature>
<evidence type="ECO:0000259" key="2">
    <source>
        <dbReference type="Pfam" id="PF03765"/>
    </source>
</evidence>
<evidence type="ECO:0000313" key="3">
    <source>
        <dbReference type="EMBL" id="THH01228.1"/>
    </source>
</evidence>
<dbReference type="PANTHER" id="PTHR45824:SF29">
    <property type="entry name" value="GH16843P"/>
    <property type="match status" value="1"/>
</dbReference>
<name>A0A4S4KT86_9APHY</name>
<protein>
    <recommendedName>
        <fullName evidence="2">CRAL/TRIO N-terminal domain-containing protein</fullName>
    </recommendedName>
</protein>
<dbReference type="InterPro" id="IPR011074">
    <property type="entry name" value="CRAL/TRIO_N_dom"/>
</dbReference>
<dbReference type="AlphaFoldDB" id="A0A4S4KT86"/>
<dbReference type="Gene3D" id="3.40.525.10">
    <property type="entry name" value="CRAL-TRIO lipid binding domain"/>
    <property type="match status" value="1"/>
</dbReference>
<reference evidence="3 4" key="1">
    <citation type="submission" date="2019-02" db="EMBL/GenBank/DDBJ databases">
        <title>Genome sequencing of the rare red list fungi Phlebia centrifuga.</title>
        <authorList>
            <person name="Buettner E."/>
            <person name="Kellner H."/>
        </authorList>
    </citation>
    <scope>NUCLEOTIDE SEQUENCE [LARGE SCALE GENOMIC DNA]</scope>
    <source>
        <strain evidence="3 4">DSM 108282</strain>
    </source>
</reference>
<dbReference type="Pfam" id="PF03765">
    <property type="entry name" value="CRAL_TRIO_N"/>
    <property type="match status" value="1"/>
</dbReference>
<dbReference type="InterPro" id="IPR052578">
    <property type="entry name" value="PI_Transfer_CRAL-TRIO"/>
</dbReference>
<keyword evidence="4" id="KW-1185">Reference proteome</keyword>
<dbReference type="InterPro" id="IPR036865">
    <property type="entry name" value="CRAL-TRIO_dom_sf"/>
</dbReference>